<dbReference type="RefSeq" id="WP_085125026.1">
    <property type="nucleotide sequence ID" value="NZ_FWZX01000023.1"/>
</dbReference>
<evidence type="ECO:0000313" key="2">
    <source>
        <dbReference type="Proteomes" id="UP000192917"/>
    </source>
</evidence>
<dbReference type="EMBL" id="FWZX01000023">
    <property type="protein sequence ID" value="SMF60783.1"/>
    <property type="molecule type" value="Genomic_DNA"/>
</dbReference>
<accession>A0A1Y6CL61</accession>
<proteinExistence type="predicted"/>
<sequence length="115" mass="13239">MALLSLVEVITAIREEGIEIQQTEVEGFIQQSWVIPLHEEGGYFFDEADKARIELICELRRDMAINDEAVPVILNLLDQLYGLRRTLGEIREAVRELPPDWRAAFEKRLTESLGE</sequence>
<reference evidence="1 2" key="1">
    <citation type="submission" date="2017-04" db="EMBL/GenBank/DDBJ databases">
        <authorList>
            <person name="Afonso C.L."/>
            <person name="Miller P.J."/>
            <person name="Scott M.A."/>
            <person name="Spackman E."/>
            <person name="Goraichik I."/>
            <person name="Dimitrov K.M."/>
            <person name="Suarez D.L."/>
            <person name="Swayne D.E."/>
        </authorList>
    </citation>
    <scope>NUCLEOTIDE SEQUENCE [LARGE SCALE GENOMIC DNA]</scope>
    <source>
        <strain evidence="1 2">USBA 355</strain>
    </source>
</reference>
<dbReference type="Gene3D" id="1.10.1660.10">
    <property type="match status" value="1"/>
</dbReference>
<dbReference type="AlphaFoldDB" id="A0A1Y6CL61"/>
<dbReference type="Pfam" id="PF13591">
    <property type="entry name" value="MerR_2"/>
    <property type="match status" value="1"/>
</dbReference>
<evidence type="ECO:0000313" key="1">
    <source>
        <dbReference type="EMBL" id="SMF60783.1"/>
    </source>
</evidence>
<gene>
    <name evidence="1" type="ORF">SAMN05428998_12393</name>
</gene>
<protein>
    <submittedName>
        <fullName evidence="1">Chaperone modulatory protein CbpM</fullName>
    </submittedName>
</protein>
<dbReference type="STRING" id="560819.SAMN05428998_12393"/>
<dbReference type="Proteomes" id="UP000192917">
    <property type="component" value="Unassembled WGS sequence"/>
</dbReference>
<keyword evidence="2" id="KW-1185">Reference proteome</keyword>
<name>A0A1Y6CL61_9PROT</name>
<organism evidence="1 2">
    <name type="scientific">Tistlia consotensis USBA 355</name>
    <dbReference type="NCBI Taxonomy" id="560819"/>
    <lineage>
        <taxon>Bacteria</taxon>
        <taxon>Pseudomonadati</taxon>
        <taxon>Pseudomonadota</taxon>
        <taxon>Alphaproteobacteria</taxon>
        <taxon>Rhodospirillales</taxon>
        <taxon>Rhodovibrionaceae</taxon>
        <taxon>Tistlia</taxon>
    </lineage>
</organism>